<protein>
    <submittedName>
        <fullName evidence="1">Uncharacterized protein</fullName>
    </submittedName>
</protein>
<evidence type="ECO:0000313" key="2">
    <source>
        <dbReference type="Proteomes" id="UP000004394"/>
    </source>
</evidence>
<keyword evidence="2" id="KW-1185">Reference proteome</keyword>
<gene>
    <name evidence="1" type="ORF">HMPREF0658_0079</name>
</gene>
<proteinExistence type="predicted"/>
<reference evidence="1" key="1">
    <citation type="submission" date="2010-07" db="EMBL/GenBank/DDBJ databases">
        <authorList>
            <person name="Muzny D."/>
            <person name="Qin X."/>
            <person name="Deng J."/>
            <person name="Jiang H."/>
            <person name="Liu Y."/>
            <person name="Qu J."/>
            <person name="Song X.-Z."/>
            <person name="Zhang L."/>
            <person name="Thornton R."/>
            <person name="Coyle M."/>
            <person name="Francisco L."/>
            <person name="Jackson L."/>
            <person name="Javaid M."/>
            <person name="Korchina V."/>
            <person name="Kovar C."/>
            <person name="Mata R."/>
            <person name="Mathew T."/>
            <person name="Ngo R."/>
            <person name="Nguyen L."/>
            <person name="Nguyen N."/>
            <person name="Okwuonu G."/>
            <person name="Ongeri F."/>
            <person name="Pham C."/>
            <person name="Simmons D."/>
            <person name="Wilczek-Boney K."/>
            <person name="Hale W."/>
            <person name="Jakkamsetti A."/>
            <person name="Pham P."/>
            <person name="Ruth R."/>
            <person name="San Lucas F."/>
            <person name="Warren J."/>
            <person name="Zhang J."/>
            <person name="Zhao Z."/>
            <person name="Zhou C."/>
            <person name="Zhu D."/>
            <person name="Lee S."/>
            <person name="Bess C."/>
            <person name="Blankenburg K."/>
            <person name="Forbes L."/>
            <person name="Fu Q."/>
            <person name="Gubbala S."/>
            <person name="Hirani K."/>
            <person name="Jayaseelan J.C."/>
            <person name="Lara F."/>
            <person name="Munidasa M."/>
            <person name="Palculict T."/>
            <person name="Patil S."/>
            <person name="Pu L.-L."/>
            <person name="Saada N."/>
            <person name="Tang L."/>
            <person name="Weissenberger G."/>
            <person name="Zhu Y."/>
            <person name="Hemphill L."/>
            <person name="Shang Y."/>
            <person name="Youmans B."/>
            <person name="Ayvaz T."/>
            <person name="Ross M."/>
            <person name="Santibanez J."/>
            <person name="Aqrawi P."/>
            <person name="Gross S."/>
            <person name="Joshi V."/>
            <person name="Fowler G."/>
            <person name="Nazareth L."/>
            <person name="Reid J."/>
            <person name="Worley K."/>
            <person name="Petrosino J."/>
            <person name="Highlander S."/>
            <person name="Gibbs R."/>
        </authorList>
    </citation>
    <scope>NUCLEOTIDE SEQUENCE [LARGE SCALE GENOMIC DNA]</scope>
    <source>
        <strain evidence="1">DSM 16973</strain>
    </source>
</reference>
<dbReference type="Proteomes" id="UP000004394">
    <property type="component" value="Unassembled WGS sequence"/>
</dbReference>
<name>E0NPH8_9BACT</name>
<sequence length="66" mass="7539">MQKVCTSVMQPPESLYLQAFQRGEKSWATHCEKLGNSLEKVGQLFAQSWPTFHAESANYFQQVGQM</sequence>
<evidence type="ECO:0000313" key="1">
    <source>
        <dbReference type="EMBL" id="EFM02937.1"/>
    </source>
</evidence>
<comment type="caution">
    <text evidence="1">The sequence shown here is derived from an EMBL/GenBank/DDBJ whole genome shotgun (WGS) entry which is preliminary data.</text>
</comment>
<dbReference type="BioCyc" id="PMAR862515-HMP:GMOO-84-MONOMER"/>
<dbReference type="EMBL" id="AEEI01000004">
    <property type="protein sequence ID" value="EFM02937.1"/>
    <property type="molecule type" value="Genomic_DNA"/>
</dbReference>
<dbReference type="STRING" id="862515.HMPREF0658_0079"/>
<organism evidence="1 2">
    <name type="scientific">Hoylesella marshii DSM 16973 = JCM 13450</name>
    <dbReference type="NCBI Taxonomy" id="862515"/>
    <lineage>
        <taxon>Bacteria</taxon>
        <taxon>Pseudomonadati</taxon>
        <taxon>Bacteroidota</taxon>
        <taxon>Bacteroidia</taxon>
        <taxon>Bacteroidales</taxon>
        <taxon>Prevotellaceae</taxon>
        <taxon>Hoylesella</taxon>
    </lineage>
</organism>
<dbReference type="HOGENOM" id="CLU_2827587_0_0_10"/>
<dbReference type="AlphaFoldDB" id="E0NPH8"/>
<accession>E0NPH8</accession>